<dbReference type="InterPro" id="IPR051606">
    <property type="entry name" value="Polyketide_Oxido-like"/>
</dbReference>
<protein>
    <recommendedName>
        <fullName evidence="2">NAD(P)-binding domain-containing protein</fullName>
    </recommendedName>
</protein>
<name>A0A254U656_ASPNG</name>
<dbReference type="InterPro" id="IPR016040">
    <property type="entry name" value="NAD(P)-bd_dom"/>
</dbReference>
<reference evidence="7" key="4">
    <citation type="submission" date="2025-02" db="EMBL/GenBank/DDBJ databases">
        <authorList>
            <consortium name="NCBI Genome Project"/>
        </authorList>
    </citation>
    <scope>NUCLEOTIDE SEQUENCE</scope>
</reference>
<dbReference type="OrthoDB" id="419598at2759"/>
<dbReference type="KEGG" id="ang:An09g03860"/>
<dbReference type="Pfam" id="PF13460">
    <property type="entry name" value="NAD_binding_10"/>
    <property type="match status" value="1"/>
</dbReference>
<evidence type="ECO:0000313" key="3">
    <source>
        <dbReference type="EMBL" id="GLA55136.1"/>
    </source>
</evidence>
<dbReference type="Proteomes" id="UP000197666">
    <property type="component" value="Unassembled WGS sequence"/>
</dbReference>
<dbReference type="EMBL" id="BRPB01000122">
    <property type="protein sequence ID" value="GLA55136.1"/>
    <property type="molecule type" value="Genomic_DNA"/>
</dbReference>
<feature type="domain" description="NAD(P)-binding" evidence="2">
    <location>
        <begin position="7"/>
        <end position="208"/>
    </location>
</feature>
<proteinExistence type="inferred from homology"/>
<sequence>MRALVIGGTGRCGRLVIDELLRRGHHQVTTLARTPDALGDPRPSLNVIQGTPMNLDDVRAAFKADKPDVVIVTLNAPRASDSPFAAPISPPRLMADCNANVVAAMKEFGVRKIVILQAFGVGASWTNLHILLRLLMKTSNMSHQYDDHNETEREVLASGVDYVFVRPSRLVETDETAIKVWPDDGKGVPMMASTSRISVARYLVDVAEGDEWDNTAPVITN</sequence>
<reference evidence="3" key="3">
    <citation type="submission" date="2022-07" db="EMBL/GenBank/DDBJ databases">
        <title>Taxonomy of Aspergillus series Nigri: significant species reduction supported by multi-species coalescent approaches.</title>
        <authorList>
            <person name="Bian C."/>
            <person name="Kusuya Y."/>
            <person name="Sklenar F."/>
            <person name="D'hooge E."/>
            <person name="Yaguchi T."/>
            <person name="Takahashi H."/>
            <person name="Hubka V."/>
        </authorList>
    </citation>
    <scope>NUCLEOTIDE SEQUENCE</scope>
    <source>
        <strain evidence="3">IFM 63604</strain>
    </source>
</reference>
<dbReference type="InterPro" id="IPR036291">
    <property type="entry name" value="NAD(P)-bd_dom_sf"/>
</dbReference>
<reference evidence="5" key="1">
    <citation type="submission" date="2018-10" db="EMBL/GenBank/DDBJ databases">
        <title>FDA dAtabase for Regulatory Grade micrObial Sequences (FDA-ARGOS): Supporting development and validation of Infectious Disease Dx tests.</title>
        <authorList>
            <person name="Kerrigan L."/>
            <person name="Tallon L."/>
            <person name="Sadzewicz L."/>
            <person name="Sengamalay N."/>
            <person name="Ott S."/>
            <person name="Godinez A."/>
            <person name="Nagaraj S."/>
            <person name="Vavikolanu K."/>
            <person name="Nadendla S."/>
            <person name="George J."/>
            <person name="Sichtig H."/>
        </authorList>
    </citation>
    <scope>NUCLEOTIDE SEQUENCE [LARGE SCALE GENOMIC DNA]</scope>
    <source>
        <strain evidence="5">FDAARGOS_311</strain>
    </source>
</reference>
<dbReference type="EMBL" id="NKJJ02000005">
    <property type="protein sequence ID" value="TPR06813.1"/>
    <property type="molecule type" value="Genomic_DNA"/>
</dbReference>
<dbReference type="PANTHER" id="PTHR43355">
    <property type="entry name" value="FLAVIN REDUCTASE (NADPH)"/>
    <property type="match status" value="1"/>
</dbReference>
<dbReference type="eggNOG" id="ENOG502RZY4">
    <property type="taxonomic scope" value="Eukaryota"/>
</dbReference>
<dbReference type="GO" id="GO:0004074">
    <property type="term" value="F:biliverdin reductase [NAD(P)H] activity"/>
    <property type="evidence" value="ECO:0007669"/>
    <property type="project" value="TreeGrafter"/>
</dbReference>
<evidence type="ECO:0000256" key="1">
    <source>
        <dbReference type="ARBA" id="ARBA00038376"/>
    </source>
</evidence>
<gene>
    <name evidence="7" type="ORF">An09g03860</name>
    <name evidence="3" type="ORF">AnigIFM63604_001625</name>
    <name evidence="4" type="ORF">CAN33_0024450</name>
</gene>
<organism evidence="3 6">
    <name type="scientific">Aspergillus niger</name>
    <dbReference type="NCBI Taxonomy" id="5061"/>
    <lineage>
        <taxon>Eukaryota</taxon>
        <taxon>Fungi</taxon>
        <taxon>Dikarya</taxon>
        <taxon>Ascomycota</taxon>
        <taxon>Pezizomycotina</taxon>
        <taxon>Eurotiomycetes</taxon>
        <taxon>Eurotiomycetidae</taxon>
        <taxon>Eurotiales</taxon>
        <taxon>Aspergillaceae</taxon>
        <taxon>Aspergillus</taxon>
        <taxon>Aspergillus subgen. Circumdati</taxon>
    </lineage>
</organism>
<dbReference type="PANTHER" id="PTHR43355:SF2">
    <property type="entry name" value="FLAVIN REDUCTASE (NADPH)"/>
    <property type="match status" value="1"/>
</dbReference>
<dbReference type="VEuPathDB" id="FungiDB:ASPNIDRAFT2_1180757"/>
<evidence type="ECO:0000313" key="6">
    <source>
        <dbReference type="Proteomes" id="UP001144191"/>
    </source>
</evidence>
<comment type="similarity">
    <text evidence="1">Belongs to the avfA family.</text>
</comment>
<dbReference type="SUPFAM" id="SSF51735">
    <property type="entry name" value="NAD(P)-binding Rossmann-fold domains"/>
    <property type="match status" value="1"/>
</dbReference>
<dbReference type="Proteomes" id="UP001144191">
    <property type="component" value="Unassembled WGS sequence"/>
</dbReference>
<dbReference type="Gene3D" id="3.40.50.720">
    <property type="entry name" value="NAD(P)-binding Rossmann-like Domain"/>
    <property type="match status" value="1"/>
</dbReference>
<dbReference type="GO" id="GO:0042602">
    <property type="term" value="F:riboflavin reductase (NADPH) activity"/>
    <property type="evidence" value="ECO:0007669"/>
    <property type="project" value="TreeGrafter"/>
</dbReference>
<dbReference type="VEuPathDB" id="FungiDB:M747DRAFT_299014"/>
<reference evidence="7" key="5">
    <citation type="submission" date="2025-04" db="UniProtKB">
        <authorList>
            <consortium name="RefSeq"/>
        </authorList>
    </citation>
    <scope>IDENTIFICATION</scope>
</reference>
<evidence type="ECO:0000259" key="2">
    <source>
        <dbReference type="Pfam" id="PF13460"/>
    </source>
</evidence>
<accession>A0A254U656</accession>
<reference evidence="4" key="2">
    <citation type="submission" date="2019-02" db="EMBL/GenBank/DDBJ databases">
        <title>FDA dAtabase for Regulatory Grade micrObial Sequences (FDA-ARGOS): Supporting development and validation of Infectious Disease Dx tests.</title>
        <authorList>
            <person name="Kerrigan L."/>
            <person name="Tallon L.J."/>
            <person name="Sadzewicz L."/>
            <person name="Sengamalay N."/>
            <person name="Ott S."/>
            <person name="Godinez A."/>
            <person name="Nagaraj S."/>
            <person name="Vavikolanu K."/>
            <person name="Vyas G."/>
            <person name="Nadendla S."/>
            <person name="Aluvathingal J."/>
            <person name="Sichtig H."/>
        </authorList>
    </citation>
    <scope>NUCLEOTIDE SEQUENCE</scope>
    <source>
        <strain evidence="4">FDAARGOS_311</strain>
    </source>
</reference>
<dbReference type="GeneID" id="4983921"/>
<evidence type="ECO:0000313" key="5">
    <source>
        <dbReference type="Proteomes" id="UP000197666"/>
    </source>
</evidence>
<dbReference type="VEuPathDB" id="FungiDB:An09g03860"/>
<evidence type="ECO:0000313" key="7">
    <source>
        <dbReference type="RefSeq" id="XP_001393702.1"/>
    </source>
</evidence>
<dbReference type="AlphaFoldDB" id="A0A254U656"/>
<evidence type="ECO:0000313" key="4">
    <source>
        <dbReference type="EMBL" id="TPR06813.1"/>
    </source>
</evidence>
<dbReference type="VEuPathDB" id="FungiDB:ATCC64974_9900"/>
<dbReference type="RefSeq" id="XP_001393702.1">
    <property type="nucleotide sequence ID" value="XM_001393665.1"/>
</dbReference>